<dbReference type="GO" id="GO:0015074">
    <property type="term" value="P:DNA integration"/>
    <property type="evidence" value="ECO:0007669"/>
    <property type="project" value="InterPro"/>
</dbReference>
<evidence type="ECO:0000313" key="2">
    <source>
        <dbReference type="EMBL" id="RVW76456.1"/>
    </source>
</evidence>
<dbReference type="PROSITE" id="PS50994">
    <property type="entry name" value="INTEGRASE"/>
    <property type="match status" value="1"/>
</dbReference>
<dbReference type="Pfam" id="PF13976">
    <property type="entry name" value="gag_pre-integrs"/>
    <property type="match status" value="1"/>
</dbReference>
<dbReference type="AlphaFoldDB" id="A0A438GW68"/>
<sequence>MIPHNSLHVQTGIKRCVVKEDSSTLWHRRLGHISIDRIKRLVNDGVLSTLDFTDFETCVDCIKGKQTNKSKRGATRSSTILEIIHTDICSLDMDSHGQKYFISFIDDFSRYMYLYILHNKNEALDAFKVFKAEVEKQYGKQIKIVRSDRGGEYYGRYLEDGQSPGPFAKFLQEHGIVAQYTMPGSPDQNGVAERRNRTLLDMVRSMLSSSKLPKFLWTEALKTAVYILNRVPTKAVPKTPFELLKEKKLDPRTISGYFIGYAEKSKGGSDQFRNIVSDIDHTESQPSTSSDRLFIVHNTPQVQTGVERTIDEVQPVIEVPQVVDNIPVDQVDQELPEHF</sequence>
<dbReference type="Proteomes" id="UP000288805">
    <property type="component" value="Unassembled WGS sequence"/>
</dbReference>
<dbReference type="Pfam" id="PF00665">
    <property type="entry name" value="rve"/>
    <property type="match status" value="1"/>
</dbReference>
<evidence type="ECO:0000313" key="3">
    <source>
        <dbReference type="Proteomes" id="UP000288805"/>
    </source>
</evidence>
<dbReference type="GO" id="GO:0003676">
    <property type="term" value="F:nucleic acid binding"/>
    <property type="evidence" value="ECO:0007669"/>
    <property type="project" value="InterPro"/>
</dbReference>
<dbReference type="PANTHER" id="PTHR42648">
    <property type="entry name" value="TRANSPOSASE, PUTATIVE-RELATED"/>
    <property type="match status" value="1"/>
</dbReference>
<gene>
    <name evidence="2" type="primary">POLX_1579</name>
    <name evidence="2" type="ORF">CK203_056895</name>
</gene>
<name>A0A438GW68_VITVI</name>
<feature type="domain" description="Integrase catalytic" evidence="1">
    <location>
        <begin position="76"/>
        <end position="248"/>
    </location>
</feature>
<dbReference type="Gene3D" id="3.30.420.10">
    <property type="entry name" value="Ribonuclease H-like superfamily/Ribonuclease H"/>
    <property type="match status" value="1"/>
</dbReference>
<dbReference type="InterPro" id="IPR001584">
    <property type="entry name" value="Integrase_cat-core"/>
</dbReference>
<reference evidence="2 3" key="1">
    <citation type="journal article" date="2018" name="PLoS Genet.">
        <title>Population sequencing reveals clonal diversity and ancestral inbreeding in the grapevine cultivar Chardonnay.</title>
        <authorList>
            <person name="Roach M.J."/>
            <person name="Johnson D.L."/>
            <person name="Bohlmann J."/>
            <person name="van Vuuren H.J."/>
            <person name="Jones S.J."/>
            <person name="Pretorius I.S."/>
            <person name="Schmidt S.A."/>
            <person name="Borneman A.R."/>
        </authorList>
    </citation>
    <scope>NUCLEOTIDE SEQUENCE [LARGE SCALE GENOMIC DNA]</scope>
    <source>
        <strain evidence="3">cv. Chardonnay</strain>
        <tissue evidence="2">Leaf</tissue>
    </source>
</reference>
<organism evidence="2 3">
    <name type="scientific">Vitis vinifera</name>
    <name type="common">Grape</name>
    <dbReference type="NCBI Taxonomy" id="29760"/>
    <lineage>
        <taxon>Eukaryota</taxon>
        <taxon>Viridiplantae</taxon>
        <taxon>Streptophyta</taxon>
        <taxon>Embryophyta</taxon>
        <taxon>Tracheophyta</taxon>
        <taxon>Spermatophyta</taxon>
        <taxon>Magnoliopsida</taxon>
        <taxon>eudicotyledons</taxon>
        <taxon>Gunneridae</taxon>
        <taxon>Pentapetalae</taxon>
        <taxon>rosids</taxon>
        <taxon>Vitales</taxon>
        <taxon>Vitaceae</taxon>
        <taxon>Viteae</taxon>
        <taxon>Vitis</taxon>
    </lineage>
</organism>
<dbReference type="SUPFAM" id="SSF53098">
    <property type="entry name" value="Ribonuclease H-like"/>
    <property type="match status" value="1"/>
</dbReference>
<dbReference type="InterPro" id="IPR025724">
    <property type="entry name" value="GAG-pre-integrase_dom"/>
</dbReference>
<dbReference type="InterPro" id="IPR039537">
    <property type="entry name" value="Retrotran_Ty1/copia-like"/>
</dbReference>
<protein>
    <submittedName>
        <fullName evidence="2">Retrovirus-related Pol polyprotein from transposon TNT 1-94</fullName>
    </submittedName>
</protein>
<dbReference type="InterPro" id="IPR012337">
    <property type="entry name" value="RNaseH-like_sf"/>
</dbReference>
<dbReference type="InterPro" id="IPR036397">
    <property type="entry name" value="RNaseH_sf"/>
</dbReference>
<comment type="caution">
    <text evidence="2">The sequence shown here is derived from an EMBL/GenBank/DDBJ whole genome shotgun (WGS) entry which is preliminary data.</text>
</comment>
<proteinExistence type="predicted"/>
<accession>A0A438GW68</accession>
<evidence type="ECO:0000259" key="1">
    <source>
        <dbReference type="PROSITE" id="PS50994"/>
    </source>
</evidence>
<dbReference type="EMBL" id="QGNW01000329">
    <property type="protein sequence ID" value="RVW76456.1"/>
    <property type="molecule type" value="Genomic_DNA"/>
</dbReference>
<dbReference type="PANTHER" id="PTHR42648:SF28">
    <property type="entry name" value="TRANSPOSON-ENCODED PROTEIN WITH RIBONUCLEASE H-LIKE AND RETROVIRUS ZINC FINGER-LIKE DOMAINS"/>
    <property type="match status" value="1"/>
</dbReference>